<dbReference type="GO" id="GO:0016887">
    <property type="term" value="F:ATP hydrolysis activity"/>
    <property type="evidence" value="ECO:0007669"/>
    <property type="project" value="InterPro"/>
</dbReference>
<dbReference type="GO" id="GO:0006302">
    <property type="term" value="P:double-strand break repair"/>
    <property type="evidence" value="ECO:0007669"/>
    <property type="project" value="InterPro"/>
</dbReference>
<evidence type="ECO:0000313" key="3">
    <source>
        <dbReference type="Proteomes" id="UP000284779"/>
    </source>
</evidence>
<gene>
    <name evidence="2" type="ORF">DW944_04025</name>
</gene>
<proteinExistence type="predicted"/>
<organism evidence="2 3">
    <name type="scientific">Eubacterium ventriosum</name>
    <dbReference type="NCBI Taxonomy" id="39496"/>
    <lineage>
        <taxon>Bacteria</taxon>
        <taxon>Bacillati</taxon>
        <taxon>Bacillota</taxon>
        <taxon>Clostridia</taxon>
        <taxon>Eubacteriales</taxon>
        <taxon>Eubacteriaceae</taxon>
        <taxon>Eubacterium</taxon>
    </lineage>
</organism>
<accession>A0A413RAQ6</accession>
<feature type="coiled-coil region" evidence="1">
    <location>
        <begin position="242"/>
        <end position="300"/>
    </location>
</feature>
<keyword evidence="1" id="KW-0175">Coiled coil</keyword>
<dbReference type="Gene3D" id="3.40.50.300">
    <property type="entry name" value="P-loop containing nucleotide triphosphate hydrolases"/>
    <property type="match status" value="2"/>
</dbReference>
<protein>
    <submittedName>
        <fullName evidence="2">Uncharacterized protein</fullName>
    </submittedName>
</protein>
<dbReference type="InterPro" id="IPR027417">
    <property type="entry name" value="P-loop_NTPase"/>
</dbReference>
<name>A0A413RAQ6_9FIRM</name>
<keyword evidence="3" id="KW-1185">Reference proteome</keyword>
<sequence length="695" mass="80484">MKFKKIIMTNFMRYKGKNELVFSCDNDKNVTIILGDNTFGKTTIAQAFRWGLYGKVKKTNYIKNIDDIVLLNNEVISLMDKGDIQKVQVEIVVEDGPNTYTFIRSQEFRKVRDDNEDLTVAPFNKIPELSMTKNGGDIISNMGNKNKNYKVGCVQNTINTMFPEKLSDYLFFDGERWSENDNRAVDIEKSINTIIGLSSLTKMTEHLKLGNRDMSANVSVISKLNRKIKVSSSEEEKVRVKIEQIQRDIETNVRKIADTKEEIEMMTSAKDDLYEILNNNRSMEEDQKNLKHQISRNNREQSYAKETYTDIVKKFSHSDKLFVSELLPSVEKIISQVDLEGKDIPGVTSDTIDWLLENKICLCGEELVEGEKHYEALKKLREEVYPNKIGGPAKLLKEKLNIWANDSKNLLEDIKEKGNSYEVCLDEIEDSENEIHRLESRIDKKLNLEDTRKKYKYYEGAIRNAEYLIKKLEDSNSELEKKLTSNKEQLKNIARQNKENESVLRAIAYAEAIYDRAKMNVEIRQRNMFNELNEIIKENFEKMFNSTEKYAALGKDFKMHVYYKDQNLIEQPIEDEKKKREEKNLSQGEVTAINFVFIVSILEFAKRQKEKEDDEDSVLSLPLVLDAPFSKLGTQNIGLISKQLPEFAEQVIIFMLDKDWEASGLEQNTLPEYCYRVEREYSDISSTIANNGGAL</sequence>
<reference evidence="2 3" key="1">
    <citation type="submission" date="2018-08" db="EMBL/GenBank/DDBJ databases">
        <title>A genome reference for cultivated species of the human gut microbiota.</title>
        <authorList>
            <person name="Zou Y."/>
            <person name="Xue W."/>
            <person name="Luo G."/>
        </authorList>
    </citation>
    <scope>NUCLEOTIDE SEQUENCE [LARGE SCALE GENOMIC DNA]</scope>
    <source>
        <strain evidence="2 3">AM44-11BH</strain>
    </source>
</reference>
<dbReference type="Proteomes" id="UP000284779">
    <property type="component" value="Unassembled WGS sequence"/>
</dbReference>
<evidence type="ECO:0000256" key="1">
    <source>
        <dbReference type="SAM" id="Coils"/>
    </source>
</evidence>
<dbReference type="AlphaFoldDB" id="A0A413RAQ6"/>
<comment type="caution">
    <text evidence="2">The sequence shown here is derived from an EMBL/GenBank/DDBJ whole genome shotgun (WGS) entry which is preliminary data.</text>
</comment>
<dbReference type="RefSeq" id="WP_117969892.1">
    <property type="nucleotide sequence ID" value="NZ_CAUBDO010000032.1"/>
</dbReference>
<dbReference type="EMBL" id="QSFD01000003">
    <property type="protein sequence ID" value="RHA19517.1"/>
    <property type="molecule type" value="Genomic_DNA"/>
</dbReference>
<feature type="coiled-coil region" evidence="1">
    <location>
        <begin position="421"/>
        <end position="500"/>
    </location>
</feature>
<evidence type="ECO:0000313" key="2">
    <source>
        <dbReference type="EMBL" id="RHA19517.1"/>
    </source>
</evidence>
<dbReference type="SUPFAM" id="SSF52540">
    <property type="entry name" value="P-loop containing nucleoside triphosphate hydrolases"/>
    <property type="match status" value="1"/>
</dbReference>